<dbReference type="RefSeq" id="WP_173582904.1">
    <property type="nucleotide sequence ID" value="NZ_WOTB01000007.1"/>
</dbReference>
<gene>
    <name evidence="1" type="ORF">GOB93_07635</name>
</gene>
<dbReference type="Proteomes" id="UP000635278">
    <property type="component" value="Unassembled WGS sequence"/>
</dbReference>
<sequence>MIPWSKELIPGLLAAAEICDQFQSENTRISFDEIQRICATDAWKDIGNSEVAHIHCCKAHAASEIAAFLRRMAVGKGGAN</sequence>
<evidence type="ECO:0000313" key="2">
    <source>
        <dbReference type="Proteomes" id="UP000635278"/>
    </source>
</evidence>
<accession>A0ABX0JRD2</accession>
<evidence type="ECO:0000313" key="1">
    <source>
        <dbReference type="EMBL" id="NHN84515.1"/>
    </source>
</evidence>
<proteinExistence type="predicted"/>
<dbReference type="EMBL" id="WOTB01000007">
    <property type="protein sequence ID" value="NHN84515.1"/>
    <property type="molecule type" value="Genomic_DNA"/>
</dbReference>
<reference evidence="1 2" key="1">
    <citation type="journal article" date="2020" name="Int. J. Syst. Evol. Microbiol.">
        <title>Novel acetic acid bacteria from cider fermentations: Acetobacter conturbans sp. nov. and Acetobacter fallax sp. nov.</title>
        <authorList>
            <person name="Sombolestani A.S."/>
            <person name="Cleenwerck I."/>
            <person name="Cnockaert M."/>
            <person name="Borremans W."/>
            <person name="Wieme A.D."/>
            <person name="De Vuyst L."/>
            <person name="Vandamme P."/>
        </authorList>
    </citation>
    <scope>NUCLEOTIDE SEQUENCE [LARGE SCALE GENOMIC DNA]</scope>
    <source>
        <strain evidence="1 2">LMG 30640</strain>
    </source>
</reference>
<organism evidence="1 2">
    <name type="scientific">Acetobacter musti</name>
    <dbReference type="NCBI Taxonomy" id="864732"/>
    <lineage>
        <taxon>Bacteria</taxon>
        <taxon>Pseudomonadati</taxon>
        <taxon>Pseudomonadota</taxon>
        <taxon>Alphaproteobacteria</taxon>
        <taxon>Acetobacterales</taxon>
        <taxon>Acetobacteraceae</taxon>
        <taxon>Acetobacter</taxon>
    </lineage>
</organism>
<protein>
    <submittedName>
        <fullName evidence="1">Uncharacterized protein</fullName>
    </submittedName>
</protein>
<keyword evidence="2" id="KW-1185">Reference proteome</keyword>
<comment type="caution">
    <text evidence="1">The sequence shown here is derived from an EMBL/GenBank/DDBJ whole genome shotgun (WGS) entry which is preliminary data.</text>
</comment>
<name>A0ABX0JRD2_9PROT</name>